<accession>A0A0F9PPY1</accession>
<dbReference type="EMBL" id="LAZR01002265">
    <property type="protein sequence ID" value="KKN32239.1"/>
    <property type="molecule type" value="Genomic_DNA"/>
</dbReference>
<feature type="transmembrane region" description="Helical" evidence="1">
    <location>
        <begin position="126"/>
        <end position="147"/>
    </location>
</feature>
<protein>
    <recommendedName>
        <fullName evidence="3">Big-1 domain-containing protein</fullName>
    </recommendedName>
</protein>
<reference evidence="2" key="1">
    <citation type="journal article" date="2015" name="Nature">
        <title>Complex archaea that bridge the gap between prokaryotes and eukaryotes.</title>
        <authorList>
            <person name="Spang A."/>
            <person name="Saw J.H."/>
            <person name="Jorgensen S.L."/>
            <person name="Zaremba-Niedzwiedzka K."/>
            <person name="Martijn J."/>
            <person name="Lind A.E."/>
            <person name="van Eijk R."/>
            <person name="Schleper C."/>
            <person name="Guy L."/>
            <person name="Ettema T.J."/>
        </authorList>
    </citation>
    <scope>NUCLEOTIDE SEQUENCE</scope>
</reference>
<keyword evidence="1" id="KW-0472">Membrane</keyword>
<gene>
    <name evidence="2" type="ORF">LCGC14_0815890</name>
</gene>
<sequence length="149" mass="15570">MVQFNLQPSTSPVRTLIVETIVVVATSLTLTLTPSSAPPGAIITYSGKLTRADGLATGVQPIKLRDDMSGAIIATTSTDASGNYSATFTAPPTDGSYYYFTQFDGAVMGTAFLAPSSSLVRETTVGIPYLQIGGPLLVGLLTVFISMRK</sequence>
<evidence type="ECO:0008006" key="3">
    <source>
        <dbReference type="Google" id="ProtNLM"/>
    </source>
</evidence>
<name>A0A0F9PPY1_9ZZZZ</name>
<comment type="caution">
    <text evidence="2">The sequence shown here is derived from an EMBL/GenBank/DDBJ whole genome shotgun (WGS) entry which is preliminary data.</text>
</comment>
<organism evidence="2">
    <name type="scientific">marine sediment metagenome</name>
    <dbReference type="NCBI Taxonomy" id="412755"/>
    <lineage>
        <taxon>unclassified sequences</taxon>
        <taxon>metagenomes</taxon>
        <taxon>ecological metagenomes</taxon>
    </lineage>
</organism>
<dbReference type="AlphaFoldDB" id="A0A0F9PPY1"/>
<keyword evidence="1" id="KW-1133">Transmembrane helix</keyword>
<evidence type="ECO:0000256" key="1">
    <source>
        <dbReference type="SAM" id="Phobius"/>
    </source>
</evidence>
<evidence type="ECO:0000313" key="2">
    <source>
        <dbReference type="EMBL" id="KKN32239.1"/>
    </source>
</evidence>
<proteinExistence type="predicted"/>
<keyword evidence="1" id="KW-0812">Transmembrane</keyword>